<protein>
    <recommendedName>
        <fullName evidence="7">Cation efflux protein transmembrane domain-containing protein</fullName>
    </recommendedName>
</protein>
<feature type="transmembrane region" description="Helical" evidence="6">
    <location>
        <begin position="205"/>
        <end position="232"/>
    </location>
</feature>
<evidence type="ECO:0000259" key="7">
    <source>
        <dbReference type="Pfam" id="PF01545"/>
    </source>
</evidence>
<dbReference type="Gene3D" id="1.20.1510.10">
    <property type="entry name" value="Cation efflux protein transmembrane domain"/>
    <property type="match status" value="1"/>
</dbReference>
<dbReference type="PhylomeDB" id="T1JLQ2"/>
<feature type="transmembrane region" description="Helical" evidence="6">
    <location>
        <begin position="167"/>
        <end position="184"/>
    </location>
</feature>
<dbReference type="OMA" id="VMGGCFS"/>
<sequence length="268" mass="29345">MTVKDYQEQNEVHRKNIKQQDSLFRGTGRVVLTAITINACNFALKLLAWMYTGSHSLFSEAIHSFADTVNQLILAYGIHKSIQAADYDHPINYYSYGYMNMRYVASLISGVGIFCFGTGISIYHGIHGLIYPEPSSSLYWAFFILGGSLVSEGGIDYHNYYLRESETNTFILLATLLVAFNAIRKGAKNTEMSIKDYILRAQDPLVNVVLLEDFAAVLGVSIAAICMGLSSLYESTIPDAVGSILIGGLLGVVAAVIINTNTTALVGR</sequence>
<dbReference type="STRING" id="126957.T1JLQ2"/>
<name>T1JLQ2_STRMM</name>
<keyword evidence="9" id="KW-1185">Reference proteome</keyword>
<dbReference type="InterPro" id="IPR040177">
    <property type="entry name" value="SLC30A9"/>
</dbReference>
<dbReference type="eggNOG" id="KOG2802">
    <property type="taxonomic scope" value="Eukaryota"/>
</dbReference>
<evidence type="ECO:0000256" key="6">
    <source>
        <dbReference type="SAM" id="Phobius"/>
    </source>
</evidence>
<evidence type="ECO:0000256" key="5">
    <source>
        <dbReference type="ARBA" id="ARBA00023136"/>
    </source>
</evidence>
<feature type="domain" description="Cation efflux protein transmembrane" evidence="7">
    <location>
        <begin position="32"/>
        <end position="265"/>
    </location>
</feature>
<accession>T1JLQ2</accession>
<feature type="transmembrane region" description="Helical" evidence="6">
    <location>
        <begin position="244"/>
        <end position="266"/>
    </location>
</feature>
<evidence type="ECO:0000256" key="2">
    <source>
        <dbReference type="ARBA" id="ARBA00022448"/>
    </source>
</evidence>
<dbReference type="GO" id="GO:0016020">
    <property type="term" value="C:membrane"/>
    <property type="evidence" value="ECO:0007669"/>
    <property type="project" value="UniProtKB-SubCell"/>
</dbReference>
<dbReference type="AlphaFoldDB" id="T1JLQ2"/>
<comment type="subcellular location">
    <subcellularLocation>
        <location evidence="1">Membrane</location>
        <topology evidence="1">Multi-pass membrane protein</topology>
    </subcellularLocation>
</comment>
<keyword evidence="5 6" id="KW-0472">Membrane</keyword>
<dbReference type="GO" id="GO:0008324">
    <property type="term" value="F:monoatomic cation transmembrane transporter activity"/>
    <property type="evidence" value="ECO:0007669"/>
    <property type="project" value="InterPro"/>
</dbReference>
<dbReference type="GO" id="GO:0005783">
    <property type="term" value="C:endoplasmic reticulum"/>
    <property type="evidence" value="ECO:0007669"/>
    <property type="project" value="TreeGrafter"/>
</dbReference>
<dbReference type="PANTHER" id="PTHR13414">
    <property type="entry name" value="HUEL-CATION TRANSPORTER"/>
    <property type="match status" value="1"/>
</dbReference>
<dbReference type="GO" id="GO:0006882">
    <property type="term" value="P:intracellular zinc ion homeostasis"/>
    <property type="evidence" value="ECO:0007669"/>
    <property type="project" value="TreeGrafter"/>
</dbReference>
<evidence type="ECO:0000313" key="8">
    <source>
        <dbReference type="EnsemblMetazoa" id="SMAR014782-PA"/>
    </source>
</evidence>
<feature type="transmembrane region" description="Helical" evidence="6">
    <location>
        <begin position="30"/>
        <end position="51"/>
    </location>
</feature>
<keyword evidence="2" id="KW-0813">Transport</keyword>
<dbReference type="Pfam" id="PF01545">
    <property type="entry name" value="Cation_efflux"/>
    <property type="match status" value="1"/>
</dbReference>
<evidence type="ECO:0000256" key="1">
    <source>
        <dbReference type="ARBA" id="ARBA00004141"/>
    </source>
</evidence>
<proteinExistence type="predicted"/>
<dbReference type="SUPFAM" id="SSF161111">
    <property type="entry name" value="Cation efflux protein transmembrane domain-like"/>
    <property type="match status" value="1"/>
</dbReference>
<organism evidence="8 9">
    <name type="scientific">Strigamia maritima</name>
    <name type="common">European centipede</name>
    <name type="synonym">Geophilus maritimus</name>
    <dbReference type="NCBI Taxonomy" id="126957"/>
    <lineage>
        <taxon>Eukaryota</taxon>
        <taxon>Metazoa</taxon>
        <taxon>Ecdysozoa</taxon>
        <taxon>Arthropoda</taxon>
        <taxon>Myriapoda</taxon>
        <taxon>Chilopoda</taxon>
        <taxon>Pleurostigmophora</taxon>
        <taxon>Geophilomorpha</taxon>
        <taxon>Linotaeniidae</taxon>
        <taxon>Strigamia</taxon>
    </lineage>
</organism>
<dbReference type="EnsemblMetazoa" id="SMAR014782-RA">
    <property type="protein sequence ID" value="SMAR014782-PA"/>
    <property type="gene ID" value="SMAR014782"/>
</dbReference>
<evidence type="ECO:0000256" key="3">
    <source>
        <dbReference type="ARBA" id="ARBA00022692"/>
    </source>
</evidence>
<feature type="transmembrane region" description="Helical" evidence="6">
    <location>
        <begin position="103"/>
        <end position="126"/>
    </location>
</feature>
<dbReference type="InterPro" id="IPR027469">
    <property type="entry name" value="Cation_efflux_TMD_sf"/>
</dbReference>
<dbReference type="Proteomes" id="UP000014500">
    <property type="component" value="Unassembled WGS sequence"/>
</dbReference>
<evidence type="ECO:0000256" key="4">
    <source>
        <dbReference type="ARBA" id="ARBA00022989"/>
    </source>
</evidence>
<dbReference type="HOGENOM" id="CLU_1039456_0_0_1"/>
<dbReference type="EMBL" id="JH431669">
    <property type="status" value="NOT_ANNOTATED_CDS"/>
    <property type="molecule type" value="Genomic_DNA"/>
</dbReference>
<dbReference type="GO" id="GO:0006829">
    <property type="term" value="P:zinc ion transport"/>
    <property type="evidence" value="ECO:0007669"/>
    <property type="project" value="InterPro"/>
</dbReference>
<evidence type="ECO:0000313" key="9">
    <source>
        <dbReference type="Proteomes" id="UP000014500"/>
    </source>
</evidence>
<dbReference type="PANTHER" id="PTHR13414:SF9">
    <property type="entry name" value="PROTON-COUPLED ZINC ANTIPORTER SLC30A9, MITOCHONDRIAL"/>
    <property type="match status" value="1"/>
</dbReference>
<keyword evidence="3 6" id="KW-0812">Transmembrane</keyword>
<reference evidence="8" key="2">
    <citation type="submission" date="2015-02" db="UniProtKB">
        <authorList>
            <consortium name="EnsemblMetazoa"/>
        </authorList>
    </citation>
    <scope>IDENTIFICATION</scope>
</reference>
<dbReference type="InterPro" id="IPR058533">
    <property type="entry name" value="Cation_efflux_TM"/>
</dbReference>
<reference evidence="9" key="1">
    <citation type="submission" date="2011-05" db="EMBL/GenBank/DDBJ databases">
        <authorList>
            <person name="Richards S.R."/>
            <person name="Qu J."/>
            <person name="Jiang H."/>
            <person name="Jhangiani S.N."/>
            <person name="Agravi P."/>
            <person name="Goodspeed R."/>
            <person name="Gross S."/>
            <person name="Mandapat C."/>
            <person name="Jackson L."/>
            <person name="Mathew T."/>
            <person name="Pu L."/>
            <person name="Thornton R."/>
            <person name="Saada N."/>
            <person name="Wilczek-Boney K.B."/>
            <person name="Lee S."/>
            <person name="Kovar C."/>
            <person name="Wu Y."/>
            <person name="Scherer S.E."/>
            <person name="Worley K.C."/>
            <person name="Muzny D.M."/>
            <person name="Gibbs R."/>
        </authorList>
    </citation>
    <scope>NUCLEOTIDE SEQUENCE</scope>
    <source>
        <strain evidence="9">Brora</strain>
    </source>
</reference>
<keyword evidence="4 6" id="KW-1133">Transmembrane helix</keyword>
<feature type="transmembrane region" description="Helical" evidence="6">
    <location>
        <begin position="138"/>
        <end position="155"/>
    </location>
</feature>